<dbReference type="AlphaFoldDB" id="W0AE00"/>
<name>W0AE00_9SPHN</name>
<gene>
    <name evidence="2" type="ORF">NX02_18260</name>
</gene>
<proteinExistence type="predicted"/>
<evidence type="ECO:0000313" key="2">
    <source>
        <dbReference type="EMBL" id="AHE55321.1"/>
    </source>
</evidence>
<dbReference type="OrthoDB" id="7271438at2"/>
<dbReference type="PATRIC" id="fig|1123269.5.peg.3575"/>
<protein>
    <recommendedName>
        <fullName evidence="4">SPOR domain-containing protein</fullName>
    </recommendedName>
</protein>
<evidence type="ECO:0000256" key="1">
    <source>
        <dbReference type="SAM" id="MobiDB-lite"/>
    </source>
</evidence>
<evidence type="ECO:0008006" key="4">
    <source>
        <dbReference type="Google" id="ProtNLM"/>
    </source>
</evidence>
<dbReference type="KEGG" id="ssan:NX02_18260"/>
<accession>W0AE00</accession>
<dbReference type="RefSeq" id="WP_025293500.1">
    <property type="nucleotide sequence ID" value="NZ_CP006644.1"/>
</dbReference>
<dbReference type="Proteomes" id="UP000018851">
    <property type="component" value="Chromosome"/>
</dbReference>
<evidence type="ECO:0000313" key="3">
    <source>
        <dbReference type="Proteomes" id="UP000018851"/>
    </source>
</evidence>
<keyword evidence="3" id="KW-1185">Reference proteome</keyword>
<feature type="region of interest" description="Disordered" evidence="1">
    <location>
        <begin position="36"/>
        <end position="63"/>
    </location>
</feature>
<dbReference type="HOGENOM" id="CLU_179046_0_0_5"/>
<dbReference type="eggNOG" id="ENOG5033AC7">
    <property type="taxonomic scope" value="Bacteria"/>
</dbReference>
<dbReference type="EMBL" id="CP006644">
    <property type="protein sequence ID" value="AHE55321.1"/>
    <property type="molecule type" value="Genomic_DNA"/>
</dbReference>
<reference evidence="2 3" key="1">
    <citation type="submission" date="2013-07" db="EMBL/GenBank/DDBJ databases">
        <title>Completed genome of Sphingomonas sanxanigenens NX02.</title>
        <authorList>
            <person name="Ma T."/>
            <person name="Huang H."/>
            <person name="Wu M."/>
            <person name="Li X."/>
            <person name="Li G."/>
        </authorList>
    </citation>
    <scope>NUCLEOTIDE SEQUENCE [LARGE SCALE GENOMIC DNA]</scope>
    <source>
        <strain evidence="2 3">NX02</strain>
    </source>
</reference>
<organism evidence="2 3">
    <name type="scientific">Sphingomonas sanxanigenens DSM 19645 = NX02</name>
    <dbReference type="NCBI Taxonomy" id="1123269"/>
    <lineage>
        <taxon>Bacteria</taxon>
        <taxon>Pseudomonadati</taxon>
        <taxon>Pseudomonadota</taxon>
        <taxon>Alphaproteobacteria</taxon>
        <taxon>Sphingomonadales</taxon>
        <taxon>Sphingomonadaceae</taxon>
        <taxon>Sphingomonas</taxon>
    </lineage>
</organism>
<sequence>MKTVTGEFDTRREADLAIERLVQEYGVERTDIFVAPEGKDNSAGQAVDGADLTTGPAGSEERDDSALRGVLAISIDIAEEDAEVVKNALTAAGAIHTNIK</sequence>